<name>A0AAV4PSB7_CAEEX</name>
<dbReference type="AlphaFoldDB" id="A0AAV4PSB7"/>
<comment type="caution">
    <text evidence="2">The sequence shown here is derived from an EMBL/GenBank/DDBJ whole genome shotgun (WGS) entry which is preliminary data.</text>
</comment>
<organism evidence="2 3">
    <name type="scientific">Caerostris extrusa</name>
    <name type="common">Bark spider</name>
    <name type="synonym">Caerostris bankana</name>
    <dbReference type="NCBI Taxonomy" id="172846"/>
    <lineage>
        <taxon>Eukaryota</taxon>
        <taxon>Metazoa</taxon>
        <taxon>Ecdysozoa</taxon>
        <taxon>Arthropoda</taxon>
        <taxon>Chelicerata</taxon>
        <taxon>Arachnida</taxon>
        <taxon>Araneae</taxon>
        <taxon>Araneomorphae</taxon>
        <taxon>Entelegynae</taxon>
        <taxon>Araneoidea</taxon>
        <taxon>Araneidae</taxon>
        <taxon>Caerostris</taxon>
    </lineage>
</organism>
<sequence length="131" mass="14931">MGPDELTHARPSVPQVSVSQLAGRFLGCWPLKRQNFLNQHLPTRKLKTKQNKVLSREEKTPEKQKKRPQNDLPQNPPVREQNGLLNGGGPFQLLSGYKRGKGGRRFSELINTSLDPPFRLHCNLPLFFSHN</sequence>
<proteinExistence type="predicted"/>
<protein>
    <submittedName>
        <fullName evidence="2">Uncharacterized protein</fullName>
    </submittedName>
</protein>
<feature type="compositionally biased region" description="Basic and acidic residues" evidence="1">
    <location>
        <begin position="54"/>
        <end position="63"/>
    </location>
</feature>
<gene>
    <name evidence="2" type="ORF">CEXT_260251</name>
</gene>
<dbReference type="EMBL" id="BPLR01005165">
    <property type="protein sequence ID" value="GIY00313.1"/>
    <property type="molecule type" value="Genomic_DNA"/>
</dbReference>
<dbReference type="Proteomes" id="UP001054945">
    <property type="component" value="Unassembled WGS sequence"/>
</dbReference>
<keyword evidence="3" id="KW-1185">Reference proteome</keyword>
<evidence type="ECO:0000256" key="1">
    <source>
        <dbReference type="SAM" id="MobiDB-lite"/>
    </source>
</evidence>
<evidence type="ECO:0000313" key="2">
    <source>
        <dbReference type="EMBL" id="GIY00313.1"/>
    </source>
</evidence>
<feature type="region of interest" description="Disordered" evidence="1">
    <location>
        <begin position="40"/>
        <end position="97"/>
    </location>
</feature>
<evidence type="ECO:0000313" key="3">
    <source>
        <dbReference type="Proteomes" id="UP001054945"/>
    </source>
</evidence>
<accession>A0AAV4PSB7</accession>
<reference evidence="2 3" key="1">
    <citation type="submission" date="2021-06" db="EMBL/GenBank/DDBJ databases">
        <title>Caerostris extrusa draft genome.</title>
        <authorList>
            <person name="Kono N."/>
            <person name="Arakawa K."/>
        </authorList>
    </citation>
    <scope>NUCLEOTIDE SEQUENCE [LARGE SCALE GENOMIC DNA]</scope>
</reference>